<keyword evidence="1" id="KW-0449">Lipoprotein</keyword>
<evidence type="ECO:0000313" key="1">
    <source>
        <dbReference type="EMBL" id="STZ68581.1"/>
    </source>
</evidence>
<accession>A0A378U0Q9</accession>
<name>A0A378U0Q9_NEIEL</name>
<protein>
    <submittedName>
        <fullName evidence="1">Putative lipoprotein</fullName>
    </submittedName>
</protein>
<gene>
    <name evidence="1" type="ORF">NCTC10660_02108</name>
</gene>
<sequence>MSETMFKLFALDILQLHRQTFSSWLAVPQAEDDAEPAVFCSVYAHVDGHYYFAVPEQCPALNKQNGIVLIEDEEADIRLSWIGRTREVSCKECVYRDACAALRRRCREAEGIDCNCRLLELCPEQGRLSISDKFDSALSPQLLQRALYPAAERVCPASG</sequence>
<proteinExistence type="predicted"/>
<dbReference type="Proteomes" id="UP000254927">
    <property type="component" value="Unassembled WGS sequence"/>
</dbReference>
<organism evidence="1 2">
    <name type="scientific">Neisseria elongata</name>
    <dbReference type="NCBI Taxonomy" id="495"/>
    <lineage>
        <taxon>Bacteria</taxon>
        <taxon>Pseudomonadati</taxon>
        <taxon>Pseudomonadota</taxon>
        <taxon>Betaproteobacteria</taxon>
        <taxon>Neisseriales</taxon>
        <taxon>Neisseriaceae</taxon>
        <taxon>Neisseria</taxon>
    </lineage>
</organism>
<reference evidence="1 2" key="1">
    <citation type="submission" date="2018-06" db="EMBL/GenBank/DDBJ databases">
        <authorList>
            <consortium name="Pathogen Informatics"/>
            <person name="Doyle S."/>
        </authorList>
    </citation>
    <scope>NUCLEOTIDE SEQUENCE [LARGE SCALE GENOMIC DNA]</scope>
    <source>
        <strain evidence="1 2">NCTC10660</strain>
    </source>
</reference>
<dbReference type="RefSeq" id="WP_074895153.1">
    <property type="nucleotide sequence ID" value="NZ_BTPO01000036.1"/>
</dbReference>
<dbReference type="GeneID" id="93353096"/>
<dbReference type="AlphaFoldDB" id="A0A378U0Q9"/>
<evidence type="ECO:0000313" key="2">
    <source>
        <dbReference type="Proteomes" id="UP000254927"/>
    </source>
</evidence>
<dbReference type="EMBL" id="UGQW01000002">
    <property type="protein sequence ID" value="STZ68581.1"/>
    <property type="molecule type" value="Genomic_DNA"/>
</dbReference>